<name>A0A6A6UF46_9PEZI</name>
<comment type="similarity">
    <text evidence="2">Belongs to the MYBBP1A family.</text>
</comment>
<evidence type="ECO:0000256" key="2">
    <source>
        <dbReference type="ARBA" id="ARBA00006809"/>
    </source>
</evidence>
<proteinExistence type="inferred from homology"/>
<feature type="region of interest" description="Disordered" evidence="4">
    <location>
        <begin position="1"/>
        <end position="38"/>
    </location>
</feature>
<dbReference type="InterPro" id="IPR007015">
    <property type="entry name" value="DNA_pol_V/MYBBP1A"/>
</dbReference>
<feature type="compositionally biased region" description="Polar residues" evidence="4">
    <location>
        <begin position="1"/>
        <end position="11"/>
    </location>
</feature>
<evidence type="ECO:0008006" key="7">
    <source>
        <dbReference type="Google" id="ProtNLM"/>
    </source>
</evidence>
<dbReference type="EMBL" id="MU004233">
    <property type="protein sequence ID" value="KAF2670802.1"/>
    <property type="molecule type" value="Genomic_DNA"/>
</dbReference>
<evidence type="ECO:0000256" key="4">
    <source>
        <dbReference type="SAM" id="MobiDB-lite"/>
    </source>
</evidence>
<sequence length="1007" mass="113384">MAKSLTENANNVELGRKRLRDTSNETPESPSSIPVRKRQFTEQDQAFARIYDELADESSDVRLQAAKDFLQELAPEKNPSAQTIEKVITRLIRGLCSGRKAARYGFFVALTELLRQLYGPKSQHAILNMMTLEELVPLIVKSTRPEGKVAGQEKRDHHFGRLYACKSMIESSILRQAKSMELLDQVLEIVFNLAKSVSWIREECGMVIVEAIKTASQEKDSAKFIQICVEKLASGAILKTPEGVAIWLTAQTTKGNSTLKFPASAWIHDDPLHADNRSQLLKAMRDQIDTKQPVDSENGKAKSGHWQQSVNFSWEVVLARAIEVSDPEDTDSPKEAEANKFRSIWTGLVDNGLMTEKSSQERRFWGFQLFTKMIKTAPEWTIRFLFQPSFLYHTINNQSSEDKTLHEAAADALRKLKSRVKNSPDIADKVVAGLMTKPGSIFFDKLTKTKTLEEIIVAASPKSFAKIVDLFDGFIQKQRSKDQKAAENARQALADLLLASYRGRVKEAIDDPQSKSSIKPVLSLYLKHAYCKLRDEGAESATPRPEISASSRKMFHSRLSSCLAFTLSETKNPSKWPWFVVHQLHNITKSNKDHQLILDAEKEVHKTIKEAYNKAKALSSISPTEEKEIPNQAILLLFSLTLIQAYSGEPDAIAVLQELNEAFPEEEVSNERKYDQVLEILLSFLSKPSALFRTMATQVFSSITSYITEDGLDSLITILRQPETLAGQQELFAEQDDRSDGDDSEDELDSDVEMVDATGGAESSEDSDDDSEEDNDDDSPDEELQDFELKLAEALKTSRADALLNGNEDSDGASMDDEEMLEIEPKLTAVFRERRLKASKQKERKNAKENVINFKRRVLDLLSIYMKKEASNSTSLVLIVPLLELLRTSNDKSLIKGAGDVLKLQHSTCQKSKTYPSPSDVESTWTLLQEIHAEAQKKTHSAHCTSCSRASTLVIRSLVTLDASNYDRAVEVYTQTQRNWFSNPKVSIQPNFFTEWISWSAEFRKRK</sequence>
<dbReference type="SUPFAM" id="SSF48371">
    <property type="entry name" value="ARM repeat"/>
    <property type="match status" value="1"/>
</dbReference>
<dbReference type="GO" id="GO:0006355">
    <property type="term" value="P:regulation of DNA-templated transcription"/>
    <property type="evidence" value="ECO:0007669"/>
    <property type="project" value="InterPro"/>
</dbReference>
<accession>A0A6A6UF46</accession>
<feature type="compositionally biased region" description="Acidic residues" evidence="4">
    <location>
        <begin position="763"/>
        <end position="783"/>
    </location>
</feature>
<dbReference type="PANTHER" id="PTHR13213:SF2">
    <property type="entry name" value="MYB-BINDING PROTEIN 1A"/>
    <property type="match status" value="1"/>
</dbReference>
<keyword evidence="3" id="KW-0539">Nucleus</keyword>
<feature type="compositionally biased region" description="Acidic residues" evidence="4">
    <location>
        <begin position="733"/>
        <end position="754"/>
    </location>
</feature>
<dbReference type="Proteomes" id="UP000799302">
    <property type="component" value="Unassembled WGS sequence"/>
</dbReference>
<reference evidence="5" key="1">
    <citation type="journal article" date="2020" name="Stud. Mycol.">
        <title>101 Dothideomycetes genomes: a test case for predicting lifestyles and emergence of pathogens.</title>
        <authorList>
            <person name="Haridas S."/>
            <person name="Albert R."/>
            <person name="Binder M."/>
            <person name="Bloem J."/>
            <person name="Labutti K."/>
            <person name="Salamov A."/>
            <person name="Andreopoulos B."/>
            <person name="Baker S."/>
            <person name="Barry K."/>
            <person name="Bills G."/>
            <person name="Bluhm B."/>
            <person name="Cannon C."/>
            <person name="Castanera R."/>
            <person name="Culley D."/>
            <person name="Daum C."/>
            <person name="Ezra D."/>
            <person name="Gonzalez J."/>
            <person name="Henrissat B."/>
            <person name="Kuo A."/>
            <person name="Liang C."/>
            <person name="Lipzen A."/>
            <person name="Lutzoni F."/>
            <person name="Magnuson J."/>
            <person name="Mondo S."/>
            <person name="Nolan M."/>
            <person name="Ohm R."/>
            <person name="Pangilinan J."/>
            <person name="Park H.-J."/>
            <person name="Ramirez L."/>
            <person name="Alfaro M."/>
            <person name="Sun H."/>
            <person name="Tritt A."/>
            <person name="Yoshinaga Y."/>
            <person name="Zwiers L.-H."/>
            <person name="Turgeon B."/>
            <person name="Goodwin S."/>
            <person name="Spatafora J."/>
            <person name="Crous P."/>
            <person name="Grigoriev I."/>
        </authorList>
    </citation>
    <scope>NUCLEOTIDE SEQUENCE</scope>
    <source>
        <strain evidence="5">CBS 115976</strain>
    </source>
</reference>
<dbReference type="OrthoDB" id="342531at2759"/>
<dbReference type="GO" id="GO:0005730">
    <property type="term" value="C:nucleolus"/>
    <property type="evidence" value="ECO:0007669"/>
    <property type="project" value="InterPro"/>
</dbReference>
<feature type="region of interest" description="Disordered" evidence="4">
    <location>
        <begin position="732"/>
        <end position="783"/>
    </location>
</feature>
<feature type="compositionally biased region" description="Basic and acidic residues" evidence="4">
    <location>
        <begin position="14"/>
        <end position="23"/>
    </location>
</feature>
<dbReference type="AlphaFoldDB" id="A0A6A6UF46"/>
<evidence type="ECO:0000256" key="3">
    <source>
        <dbReference type="ARBA" id="ARBA00023242"/>
    </source>
</evidence>
<gene>
    <name evidence="5" type="ORF">BT63DRAFT_385205</name>
</gene>
<evidence type="ECO:0000313" key="5">
    <source>
        <dbReference type="EMBL" id="KAF2670802.1"/>
    </source>
</evidence>
<dbReference type="InterPro" id="IPR016024">
    <property type="entry name" value="ARM-type_fold"/>
</dbReference>
<keyword evidence="6" id="KW-1185">Reference proteome</keyword>
<dbReference type="Pfam" id="PF04931">
    <property type="entry name" value="DNA_pol_phi"/>
    <property type="match status" value="1"/>
</dbReference>
<dbReference type="PANTHER" id="PTHR13213">
    <property type="entry name" value="MYB-BINDING PROTEIN 1A FAMILY MEMBER"/>
    <property type="match status" value="1"/>
</dbReference>
<comment type="subcellular location">
    <subcellularLocation>
        <location evidence="1">Nucleus</location>
    </subcellularLocation>
</comment>
<organism evidence="5 6">
    <name type="scientific">Microthyrium microscopicum</name>
    <dbReference type="NCBI Taxonomy" id="703497"/>
    <lineage>
        <taxon>Eukaryota</taxon>
        <taxon>Fungi</taxon>
        <taxon>Dikarya</taxon>
        <taxon>Ascomycota</taxon>
        <taxon>Pezizomycotina</taxon>
        <taxon>Dothideomycetes</taxon>
        <taxon>Dothideomycetes incertae sedis</taxon>
        <taxon>Microthyriales</taxon>
        <taxon>Microthyriaceae</taxon>
        <taxon>Microthyrium</taxon>
    </lineage>
</organism>
<evidence type="ECO:0000313" key="6">
    <source>
        <dbReference type="Proteomes" id="UP000799302"/>
    </source>
</evidence>
<protein>
    <recommendedName>
        <fullName evidence="7">DNA polymerase V</fullName>
    </recommendedName>
</protein>
<dbReference type="GO" id="GO:0000182">
    <property type="term" value="F:rDNA binding"/>
    <property type="evidence" value="ECO:0007669"/>
    <property type="project" value="TreeGrafter"/>
</dbReference>
<evidence type="ECO:0000256" key="1">
    <source>
        <dbReference type="ARBA" id="ARBA00004123"/>
    </source>
</evidence>